<dbReference type="PANTHER" id="PTHR10489:SF922">
    <property type="entry name" value="C-C CHEMOKINE RECEPTOR FAMILY-LIKE-RELATED"/>
    <property type="match status" value="1"/>
</dbReference>
<keyword evidence="3" id="KW-1003">Cell membrane</keyword>
<dbReference type="PRINTS" id="PR00237">
    <property type="entry name" value="GPCRRHODOPSN"/>
</dbReference>
<comment type="subcellular location">
    <subcellularLocation>
        <location evidence="2">Cell membrane</location>
        <topology evidence="2">Multi-pass membrane protein</topology>
    </subcellularLocation>
    <subcellularLocation>
        <location evidence="1">Early endosome</location>
    </subcellularLocation>
</comment>
<keyword evidence="7 13" id="KW-0297">G-protein coupled receptor</keyword>
<evidence type="ECO:0000256" key="7">
    <source>
        <dbReference type="ARBA" id="ARBA00023040"/>
    </source>
</evidence>
<comment type="similarity">
    <text evidence="13">Belongs to the G-protein coupled receptor 1 family.</text>
</comment>
<dbReference type="InterPro" id="IPR000355">
    <property type="entry name" value="Chemokine_rcpt"/>
</dbReference>
<evidence type="ECO:0000256" key="4">
    <source>
        <dbReference type="ARBA" id="ARBA00022692"/>
    </source>
</evidence>
<evidence type="ECO:0000256" key="11">
    <source>
        <dbReference type="ARBA" id="ARBA00023180"/>
    </source>
</evidence>
<keyword evidence="6 14" id="KW-1133">Transmembrane helix</keyword>
<dbReference type="PANTHER" id="PTHR10489">
    <property type="entry name" value="CELL ADHESION MOLECULE"/>
    <property type="match status" value="1"/>
</dbReference>
<sequence>MAEVDLDYLANVTTGGFVVSTESYDVEEEIFLCIKTESNTFGEAIVPVFFYLIFTISLLGNGLILFLLLKFENVKTVTNLFILNLVISDLLFTFSLPFWGYYQNHEWIFGDGLCKVVPSIFYIGFYSSILFLTMMTVDRYMAVVHAIYAARTRKLVYVYLASAVIWAISLLSTIPKLILYGTRSDNLYGNLCVETGYDEKTIQWWKMVGYCQQLVMFFLIPLVVILYCYTLIVVKLYRTKMHNKDKAVKLILLIVLAFFICWTPFNAALFIKAQHLYQGNNCDDNIDKVYLVCRNIAYFHCCINPFFYTFVGTKFRHHLATMFSNWIRCGLRYRHSSLSSKISEYSPQTIYE</sequence>
<feature type="transmembrane region" description="Helical" evidence="14">
    <location>
        <begin position="250"/>
        <end position="271"/>
    </location>
</feature>
<dbReference type="InterPro" id="IPR000276">
    <property type="entry name" value="GPCR_Rhodpsn"/>
</dbReference>
<keyword evidence="5" id="KW-0967">Endosome</keyword>
<dbReference type="PROSITE" id="PS00237">
    <property type="entry name" value="G_PROTEIN_RECEP_F1_1"/>
    <property type="match status" value="1"/>
</dbReference>
<evidence type="ECO:0000256" key="9">
    <source>
        <dbReference type="ARBA" id="ARBA00023157"/>
    </source>
</evidence>
<dbReference type="Proteomes" id="UP001162483">
    <property type="component" value="Unassembled WGS sequence"/>
</dbReference>
<evidence type="ECO:0000256" key="6">
    <source>
        <dbReference type="ARBA" id="ARBA00022989"/>
    </source>
</evidence>
<evidence type="ECO:0000256" key="2">
    <source>
        <dbReference type="ARBA" id="ARBA00004651"/>
    </source>
</evidence>
<evidence type="ECO:0000313" key="16">
    <source>
        <dbReference type="EMBL" id="CAI9605947.1"/>
    </source>
</evidence>
<feature type="transmembrane region" description="Helical" evidence="14">
    <location>
        <begin position="48"/>
        <end position="69"/>
    </location>
</feature>
<dbReference type="PRINTS" id="PR00645">
    <property type="entry name" value="CXCCHMKINER4"/>
</dbReference>
<keyword evidence="9" id="KW-1015">Disulfide bond</keyword>
<name>A0ABN9GCI8_9NEOB</name>
<keyword evidence="17" id="KW-1185">Reference proteome</keyword>
<evidence type="ECO:0000259" key="15">
    <source>
        <dbReference type="PROSITE" id="PS50262"/>
    </source>
</evidence>
<dbReference type="InterPro" id="IPR001277">
    <property type="entry name" value="CXCR4/ACKR2"/>
</dbReference>
<accession>A0ABN9GCI8</accession>
<evidence type="ECO:0000256" key="12">
    <source>
        <dbReference type="ARBA" id="ARBA00023224"/>
    </source>
</evidence>
<dbReference type="InterPro" id="IPR050119">
    <property type="entry name" value="CCR1-9-like"/>
</dbReference>
<keyword evidence="10 13" id="KW-0675">Receptor</keyword>
<evidence type="ECO:0000256" key="1">
    <source>
        <dbReference type="ARBA" id="ARBA00004412"/>
    </source>
</evidence>
<dbReference type="Pfam" id="PF00001">
    <property type="entry name" value="7tm_1"/>
    <property type="match status" value="1"/>
</dbReference>
<keyword evidence="8 14" id="KW-0472">Membrane</keyword>
<feature type="transmembrane region" description="Helical" evidence="14">
    <location>
        <begin position="157"/>
        <end position="178"/>
    </location>
</feature>
<feature type="transmembrane region" description="Helical" evidence="14">
    <location>
        <begin position="214"/>
        <end position="238"/>
    </location>
</feature>
<evidence type="ECO:0000256" key="3">
    <source>
        <dbReference type="ARBA" id="ARBA00022475"/>
    </source>
</evidence>
<dbReference type="PROSITE" id="PS50262">
    <property type="entry name" value="G_PROTEIN_RECEP_F1_2"/>
    <property type="match status" value="1"/>
</dbReference>
<comment type="caution">
    <text evidence="16">The sequence shown here is derived from an EMBL/GenBank/DDBJ whole genome shotgun (WGS) entry which is preliminary data.</text>
</comment>
<evidence type="ECO:0000256" key="5">
    <source>
        <dbReference type="ARBA" id="ARBA00022753"/>
    </source>
</evidence>
<organism evidence="16 17">
    <name type="scientific">Staurois parvus</name>
    <dbReference type="NCBI Taxonomy" id="386267"/>
    <lineage>
        <taxon>Eukaryota</taxon>
        <taxon>Metazoa</taxon>
        <taxon>Chordata</taxon>
        <taxon>Craniata</taxon>
        <taxon>Vertebrata</taxon>
        <taxon>Euteleostomi</taxon>
        <taxon>Amphibia</taxon>
        <taxon>Batrachia</taxon>
        <taxon>Anura</taxon>
        <taxon>Neobatrachia</taxon>
        <taxon>Ranoidea</taxon>
        <taxon>Ranidae</taxon>
        <taxon>Staurois</taxon>
    </lineage>
</organism>
<feature type="transmembrane region" description="Helical" evidence="14">
    <location>
        <begin position="81"/>
        <end position="99"/>
    </location>
</feature>
<gene>
    <name evidence="16" type="ORF">SPARVUS_LOCUS13702978</name>
</gene>
<keyword evidence="11" id="KW-0325">Glycoprotein</keyword>
<evidence type="ECO:0000256" key="8">
    <source>
        <dbReference type="ARBA" id="ARBA00023136"/>
    </source>
</evidence>
<proteinExistence type="inferred from homology"/>
<dbReference type="InterPro" id="IPR017452">
    <property type="entry name" value="GPCR_Rhodpsn_7TM"/>
</dbReference>
<feature type="domain" description="G-protein coupled receptors family 1 profile" evidence="15">
    <location>
        <begin position="60"/>
        <end position="308"/>
    </location>
</feature>
<dbReference type="Gene3D" id="1.20.1070.10">
    <property type="entry name" value="Rhodopsin 7-helix transmembrane proteins"/>
    <property type="match status" value="1"/>
</dbReference>
<evidence type="ECO:0000256" key="13">
    <source>
        <dbReference type="RuleBase" id="RU000688"/>
    </source>
</evidence>
<dbReference type="SUPFAM" id="SSF81321">
    <property type="entry name" value="Family A G protein-coupled receptor-like"/>
    <property type="match status" value="1"/>
</dbReference>
<evidence type="ECO:0000256" key="14">
    <source>
        <dbReference type="SAM" id="Phobius"/>
    </source>
</evidence>
<dbReference type="PRINTS" id="PR00657">
    <property type="entry name" value="CCCHEMOKINER"/>
</dbReference>
<evidence type="ECO:0000256" key="10">
    <source>
        <dbReference type="ARBA" id="ARBA00023170"/>
    </source>
</evidence>
<protein>
    <recommendedName>
        <fullName evidence="15">G-protein coupled receptors family 1 profile domain-containing protein</fullName>
    </recommendedName>
</protein>
<feature type="transmembrane region" description="Helical" evidence="14">
    <location>
        <begin position="119"/>
        <end position="137"/>
    </location>
</feature>
<reference evidence="16" key="1">
    <citation type="submission" date="2023-05" db="EMBL/GenBank/DDBJ databases">
        <authorList>
            <person name="Stuckert A."/>
        </authorList>
    </citation>
    <scope>NUCLEOTIDE SEQUENCE</scope>
</reference>
<dbReference type="EMBL" id="CATNWA010018208">
    <property type="protein sequence ID" value="CAI9605947.1"/>
    <property type="molecule type" value="Genomic_DNA"/>
</dbReference>
<keyword evidence="4 13" id="KW-0812">Transmembrane</keyword>
<keyword evidence="12 13" id="KW-0807">Transducer</keyword>
<evidence type="ECO:0000313" key="17">
    <source>
        <dbReference type="Proteomes" id="UP001162483"/>
    </source>
</evidence>